<gene>
    <name evidence="1" type="ORF">GCM10011503_30520</name>
</gene>
<keyword evidence="2" id="KW-1185">Reference proteome</keyword>
<comment type="caution">
    <text evidence="1">The sequence shown here is derived from an EMBL/GenBank/DDBJ whole genome shotgun (WGS) entry which is preliminary data.</text>
</comment>
<accession>A0ABQ1JXB9</accession>
<protein>
    <submittedName>
        <fullName evidence="1">Uncharacterized protein</fullName>
    </submittedName>
</protein>
<name>A0ABQ1JXB9_9PROT</name>
<reference evidence="2" key="1">
    <citation type="journal article" date="2019" name="Int. J. Syst. Evol. Microbiol.">
        <title>The Global Catalogue of Microorganisms (GCM) 10K type strain sequencing project: providing services to taxonomists for standard genome sequencing and annotation.</title>
        <authorList>
            <consortium name="The Broad Institute Genomics Platform"/>
            <consortium name="The Broad Institute Genome Sequencing Center for Infectious Disease"/>
            <person name="Wu L."/>
            <person name="Ma J."/>
        </authorList>
    </citation>
    <scope>NUCLEOTIDE SEQUENCE [LARGE SCALE GENOMIC DNA]</scope>
    <source>
        <strain evidence="2">CGMCC 1.15928</strain>
    </source>
</reference>
<evidence type="ECO:0000313" key="1">
    <source>
        <dbReference type="EMBL" id="GGB79664.1"/>
    </source>
</evidence>
<evidence type="ECO:0000313" key="2">
    <source>
        <dbReference type="Proteomes" id="UP000628854"/>
    </source>
</evidence>
<dbReference type="EMBL" id="BMKF01000003">
    <property type="protein sequence ID" value="GGB79664.1"/>
    <property type="molecule type" value="Genomic_DNA"/>
</dbReference>
<sequence length="113" mass="12550">MRAKLDRGRWTTLNLRNEHSGRVAGMKEIFGKGPSPQRARAADFIDSHCSRRHCQFTPVGEKPLRRRCHLTALQAAIRSGNRGHRCGQAVDTAEQFRHALLAAALNATKGLLP</sequence>
<dbReference type="Proteomes" id="UP000628854">
    <property type="component" value="Unassembled WGS sequence"/>
</dbReference>
<organism evidence="1 2">
    <name type="scientific">Henriciella pelagia</name>
    <dbReference type="NCBI Taxonomy" id="1977912"/>
    <lineage>
        <taxon>Bacteria</taxon>
        <taxon>Pseudomonadati</taxon>
        <taxon>Pseudomonadota</taxon>
        <taxon>Alphaproteobacteria</taxon>
        <taxon>Hyphomonadales</taxon>
        <taxon>Hyphomonadaceae</taxon>
        <taxon>Henriciella</taxon>
    </lineage>
</organism>
<proteinExistence type="predicted"/>